<organism evidence="2 3">
    <name type="scientific">Phaseolus coccineus</name>
    <name type="common">Scarlet runner bean</name>
    <name type="synonym">Phaseolus multiflorus</name>
    <dbReference type="NCBI Taxonomy" id="3886"/>
    <lineage>
        <taxon>Eukaryota</taxon>
        <taxon>Viridiplantae</taxon>
        <taxon>Streptophyta</taxon>
        <taxon>Embryophyta</taxon>
        <taxon>Tracheophyta</taxon>
        <taxon>Spermatophyta</taxon>
        <taxon>Magnoliopsida</taxon>
        <taxon>eudicotyledons</taxon>
        <taxon>Gunneridae</taxon>
        <taxon>Pentapetalae</taxon>
        <taxon>rosids</taxon>
        <taxon>fabids</taxon>
        <taxon>Fabales</taxon>
        <taxon>Fabaceae</taxon>
        <taxon>Papilionoideae</taxon>
        <taxon>50 kb inversion clade</taxon>
        <taxon>NPAAA clade</taxon>
        <taxon>indigoferoid/millettioid clade</taxon>
        <taxon>Phaseoleae</taxon>
        <taxon>Phaseolus</taxon>
    </lineage>
</organism>
<accession>A0AAN9RND2</accession>
<comment type="caution">
    <text evidence="2">The sequence shown here is derived from an EMBL/GenBank/DDBJ whole genome shotgun (WGS) entry which is preliminary data.</text>
</comment>
<dbReference type="Proteomes" id="UP001374584">
    <property type="component" value="Unassembled WGS sequence"/>
</dbReference>
<feature type="coiled-coil region" evidence="1">
    <location>
        <begin position="57"/>
        <end position="91"/>
    </location>
</feature>
<proteinExistence type="predicted"/>
<reference evidence="2 3" key="1">
    <citation type="submission" date="2024-01" db="EMBL/GenBank/DDBJ databases">
        <title>The genomes of 5 underutilized Papilionoideae crops provide insights into root nodulation and disease resistanc.</title>
        <authorList>
            <person name="Jiang F."/>
        </authorList>
    </citation>
    <scope>NUCLEOTIDE SEQUENCE [LARGE SCALE GENOMIC DNA]</scope>
    <source>
        <strain evidence="2">JINMINGXINNONG_FW02</strain>
        <tissue evidence="2">Leaves</tissue>
    </source>
</reference>
<evidence type="ECO:0000313" key="2">
    <source>
        <dbReference type="EMBL" id="KAK7377717.1"/>
    </source>
</evidence>
<evidence type="ECO:0000313" key="3">
    <source>
        <dbReference type="Proteomes" id="UP001374584"/>
    </source>
</evidence>
<protein>
    <submittedName>
        <fullName evidence="2">Uncharacterized protein</fullName>
    </submittedName>
</protein>
<evidence type="ECO:0000256" key="1">
    <source>
        <dbReference type="SAM" id="Coils"/>
    </source>
</evidence>
<sequence length="146" mass="16620">MGQTTRQLGQALAENCLVLSKLRRWKDLTKEEVHKVYELIQRVEDLQMMHQETKALLTEKSKEALELSAKNAELHAEVEKLKEELARRGEKLVQKDELLEKTKEDLTNDAANSYMVGFDDAVTQATCIYPDLDFSQLGLSKIVVDG</sequence>
<name>A0AAN9RND2_PHACN</name>
<dbReference type="EMBL" id="JAYMYR010000002">
    <property type="protein sequence ID" value="KAK7377717.1"/>
    <property type="molecule type" value="Genomic_DNA"/>
</dbReference>
<keyword evidence="1" id="KW-0175">Coiled coil</keyword>
<gene>
    <name evidence="2" type="ORF">VNO80_03148</name>
</gene>
<keyword evidence="3" id="KW-1185">Reference proteome</keyword>
<dbReference type="AlphaFoldDB" id="A0AAN9RND2"/>